<keyword evidence="9" id="KW-0636">Prenylation</keyword>
<dbReference type="Gene3D" id="3.40.50.300">
    <property type="entry name" value="P-loop containing nucleotide triphosphate hydrolases"/>
    <property type="match status" value="1"/>
</dbReference>
<evidence type="ECO:0000256" key="8">
    <source>
        <dbReference type="ARBA" id="ARBA00023288"/>
    </source>
</evidence>
<dbReference type="GO" id="GO:0007264">
    <property type="term" value="P:small GTPase-mediated signal transduction"/>
    <property type="evidence" value="ECO:0007669"/>
    <property type="project" value="InterPro"/>
</dbReference>
<comment type="similarity">
    <text evidence="2">Belongs to the small GTPase superfamily. Rho family.</text>
</comment>
<sequence length="202" mass="23329">MNRYNVMDNSLRKHRKKLVIVGDGACGKTSLLMVQSGEPFPEAYVPTIFENYISRVCISKDRLYELSLWDTAGQEDYDRLRPLSYPDTDVVLLAFDVTNRDSYEGIREKWHPETHHFLHNVPRILVGTKMDLRHQPEMVADLARMGTHPVTYEEGLKLSHEIQAAKYFETSARTGEGVHELFVAAAKLANKPKRKMRQCYFL</sequence>
<keyword evidence="8" id="KW-0449">Lipoprotein</keyword>
<comment type="subcellular location">
    <subcellularLocation>
        <location evidence="1">Cell membrane</location>
        <topology evidence="1">Lipid-anchor</topology>
        <orientation evidence="1">Cytoplasmic side</orientation>
    </subcellularLocation>
</comment>
<dbReference type="GeneID" id="27685013"/>
<dbReference type="PANTHER" id="PTHR24072">
    <property type="entry name" value="RHO FAMILY GTPASE"/>
    <property type="match status" value="1"/>
</dbReference>
<dbReference type="PROSITE" id="PS51420">
    <property type="entry name" value="RHO"/>
    <property type="match status" value="1"/>
</dbReference>
<evidence type="ECO:0000256" key="1">
    <source>
        <dbReference type="ARBA" id="ARBA00004342"/>
    </source>
</evidence>
<dbReference type="Proteomes" id="UP000053201">
    <property type="component" value="Unassembled WGS sequence"/>
</dbReference>
<keyword evidence="4" id="KW-0488">Methylation</keyword>
<dbReference type="OrthoDB" id="8830751at2759"/>
<dbReference type="SUPFAM" id="SSF52540">
    <property type="entry name" value="P-loop containing nucleoside triphosphate hydrolases"/>
    <property type="match status" value="1"/>
</dbReference>
<evidence type="ECO:0000256" key="2">
    <source>
        <dbReference type="ARBA" id="ARBA00010142"/>
    </source>
</evidence>
<evidence type="ECO:0000313" key="10">
    <source>
        <dbReference type="EMBL" id="KND03891.1"/>
    </source>
</evidence>
<dbReference type="InParanoid" id="A0A0L0HR84"/>
<evidence type="ECO:0000256" key="7">
    <source>
        <dbReference type="ARBA" id="ARBA00023136"/>
    </source>
</evidence>
<dbReference type="OMA" id="RVEEHWI"/>
<dbReference type="EMBL" id="KQ257451">
    <property type="protein sequence ID" value="KND03891.1"/>
    <property type="molecule type" value="Genomic_DNA"/>
</dbReference>
<dbReference type="RefSeq" id="XP_016611930.1">
    <property type="nucleotide sequence ID" value="XM_016749664.1"/>
</dbReference>
<dbReference type="STRING" id="645134.A0A0L0HR84"/>
<dbReference type="SMART" id="SM00174">
    <property type="entry name" value="RHO"/>
    <property type="match status" value="1"/>
</dbReference>
<evidence type="ECO:0000313" key="11">
    <source>
        <dbReference type="Proteomes" id="UP000053201"/>
    </source>
</evidence>
<evidence type="ECO:0000256" key="4">
    <source>
        <dbReference type="ARBA" id="ARBA00022481"/>
    </source>
</evidence>
<keyword evidence="5" id="KW-0547">Nucleotide-binding</keyword>
<dbReference type="FunFam" id="3.40.50.300:FF:000983">
    <property type="entry name" value="Rho family GTPase"/>
    <property type="match status" value="1"/>
</dbReference>
<keyword evidence="6" id="KW-0342">GTP-binding</keyword>
<protein>
    <submittedName>
        <fullName evidence="10">Small GTP-binding protein domain</fullName>
    </submittedName>
</protein>
<evidence type="ECO:0000256" key="5">
    <source>
        <dbReference type="ARBA" id="ARBA00022741"/>
    </source>
</evidence>
<keyword evidence="3" id="KW-1003">Cell membrane</keyword>
<dbReference type="InterPro" id="IPR001806">
    <property type="entry name" value="Small_GTPase"/>
</dbReference>
<organism evidence="10 11">
    <name type="scientific">Spizellomyces punctatus (strain DAOM BR117)</name>
    <dbReference type="NCBI Taxonomy" id="645134"/>
    <lineage>
        <taxon>Eukaryota</taxon>
        <taxon>Fungi</taxon>
        <taxon>Fungi incertae sedis</taxon>
        <taxon>Chytridiomycota</taxon>
        <taxon>Chytridiomycota incertae sedis</taxon>
        <taxon>Chytridiomycetes</taxon>
        <taxon>Spizellomycetales</taxon>
        <taxon>Spizellomycetaceae</taxon>
        <taxon>Spizellomyces</taxon>
    </lineage>
</organism>
<accession>A0A0L0HR84</accession>
<dbReference type="GO" id="GO:0003924">
    <property type="term" value="F:GTPase activity"/>
    <property type="evidence" value="ECO:0007669"/>
    <property type="project" value="InterPro"/>
</dbReference>
<dbReference type="VEuPathDB" id="FungiDB:SPPG_01345"/>
<dbReference type="PROSITE" id="PS51421">
    <property type="entry name" value="RAS"/>
    <property type="match status" value="1"/>
</dbReference>
<dbReference type="InterPro" id="IPR027417">
    <property type="entry name" value="P-loop_NTPase"/>
</dbReference>
<keyword evidence="11" id="KW-1185">Reference proteome</keyword>
<dbReference type="PRINTS" id="PR00449">
    <property type="entry name" value="RASTRNSFRMNG"/>
</dbReference>
<evidence type="ECO:0000256" key="3">
    <source>
        <dbReference type="ARBA" id="ARBA00022475"/>
    </source>
</evidence>
<keyword evidence="7" id="KW-0472">Membrane</keyword>
<dbReference type="InterPro" id="IPR003578">
    <property type="entry name" value="Small_GTPase_Rho"/>
</dbReference>
<evidence type="ECO:0000256" key="6">
    <source>
        <dbReference type="ARBA" id="ARBA00023134"/>
    </source>
</evidence>
<dbReference type="Pfam" id="PF00071">
    <property type="entry name" value="Ras"/>
    <property type="match status" value="1"/>
</dbReference>
<dbReference type="AlphaFoldDB" id="A0A0L0HR84"/>
<evidence type="ECO:0000256" key="9">
    <source>
        <dbReference type="ARBA" id="ARBA00023289"/>
    </source>
</evidence>
<name>A0A0L0HR84_SPIPD</name>
<dbReference type="eggNOG" id="KOG0393">
    <property type="taxonomic scope" value="Eukaryota"/>
</dbReference>
<dbReference type="SMART" id="SM00173">
    <property type="entry name" value="RAS"/>
    <property type="match status" value="1"/>
</dbReference>
<dbReference type="GO" id="GO:0005525">
    <property type="term" value="F:GTP binding"/>
    <property type="evidence" value="ECO:0007669"/>
    <property type="project" value="UniProtKB-KW"/>
</dbReference>
<dbReference type="GO" id="GO:0005886">
    <property type="term" value="C:plasma membrane"/>
    <property type="evidence" value="ECO:0007669"/>
    <property type="project" value="UniProtKB-SubCell"/>
</dbReference>
<dbReference type="SMART" id="SM00175">
    <property type="entry name" value="RAB"/>
    <property type="match status" value="1"/>
</dbReference>
<dbReference type="InterPro" id="IPR005225">
    <property type="entry name" value="Small_GTP-bd"/>
</dbReference>
<reference evidence="10 11" key="1">
    <citation type="submission" date="2009-08" db="EMBL/GenBank/DDBJ databases">
        <title>The Genome Sequence of Spizellomyces punctatus strain DAOM BR117.</title>
        <authorList>
            <consortium name="The Broad Institute Genome Sequencing Platform"/>
            <person name="Russ C."/>
            <person name="Cuomo C."/>
            <person name="Shea T."/>
            <person name="Young S.K."/>
            <person name="Zeng Q."/>
            <person name="Koehrsen M."/>
            <person name="Haas B."/>
            <person name="Borodovsky M."/>
            <person name="Guigo R."/>
            <person name="Alvarado L."/>
            <person name="Berlin A."/>
            <person name="Bochicchio J."/>
            <person name="Borenstein D."/>
            <person name="Chapman S."/>
            <person name="Chen Z."/>
            <person name="Engels R."/>
            <person name="Freedman E."/>
            <person name="Gellesch M."/>
            <person name="Goldberg J."/>
            <person name="Griggs A."/>
            <person name="Gujja S."/>
            <person name="Heiman D."/>
            <person name="Hepburn T."/>
            <person name="Howarth C."/>
            <person name="Jen D."/>
            <person name="Larson L."/>
            <person name="Lewis B."/>
            <person name="Mehta T."/>
            <person name="Park D."/>
            <person name="Pearson M."/>
            <person name="Roberts A."/>
            <person name="Saif S."/>
            <person name="Shenoy N."/>
            <person name="Sisk P."/>
            <person name="Stolte C."/>
            <person name="Sykes S."/>
            <person name="Thomson T."/>
            <person name="Walk T."/>
            <person name="White J."/>
            <person name="Yandava C."/>
            <person name="Burger G."/>
            <person name="Gray M.W."/>
            <person name="Holland P.W.H."/>
            <person name="King N."/>
            <person name="Lang F.B.F."/>
            <person name="Roger A.J."/>
            <person name="Ruiz-Trillo I."/>
            <person name="Lander E."/>
            <person name="Nusbaum C."/>
        </authorList>
    </citation>
    <scope>NUCLEOTIDE SEQUENCE [LARGE SCALE GENOMIC DNA]</scope>
    <source>
        <strain evidence="10 11">DAOM BR117</strain>
    </source>
</reference>
<proteinExistence type="inferred from homology"/>
<gene>
    <name evidence="10" type="ORF">SPPG_01345</name>
</gene>
<dbReference type="NCBIfam" id="TIGR00231">
    <property type="entry name" value="small_GTP"/>
    <property type="match status" value="1"/>
</dbReference>
<dbReference type="PROSITE" id="PS51419">
    <property type="entry name" value="RAB"/>
    <property type="match status" value="1"/>
</dbReference>